<evidence type="ECO:0000313" key="3">
    <source>
        <dbReference type="Proteomes" id="UP000030671"/>
    </source>
</evidence>
<dbReference type="HOGENOM" id="CLU_1602942_0_0_1"/>
<dbReference type="GeneID" id="20675092"/>
<dbReference type="RefSeq" id="XP_009543780.1">
    <property type="nucleotide sequence ID" value="XM_009545485.1"/>
</dbReference>
<proteinExistence type="predicted"/>
<gene>
    <name evidence="2" type="ORF">HETIRDRAFT_438998</name>
</gene>
<sequence>MTNETPAKSSLDIIFEEPELEEDRESISRAETPIPITPLTLACAGEDVLHDFGDSCSLYAEQNTIDVRLSNCALNLSFHEHDRDLDQTGYPDYHALLPVSDEFAQTGGILESYDSGEEVVRLKPPQPPDPEPRVERKFYEDDEDLPPLDDWYLSIAQRTNITLFSY</sequence>
<keyword evidence="3" id="KW-1185">Reference proteome</keyword>
<dbReference type="InParanoid" id="W4KE94"/>
<dbReference type="KEGG" id="hir:HETIRDRAFT_438998"/>
<accession>W4KE94</accession>
<protein>
    <submittedName>
        <fullName evidence="2">Uncharacterized protein</fullName>
    </submittedName>
</protein>
<evidence type="ECO:0000256" key="1">
    <source>
        <dbReference type="SAM" id="MobiDB-lite"/>
    </source>
</evidence>
<evidence type="ECO:0000313" key="2">
    <source>
        <dbReference type="EMBL" id="ETW84064.1"/>
    </source>
</evidence>
<feature type="compositionally biased region" description="Basic and acidic residues" evidence="1">
    <location>
        <begin position="130"/>
        <end position="139"/>
    </location>
</feature>
<reference evidence="2 3" key="1">
    <citation type="journal article" date="2012" name="New Phytol.">
        <title>Insight into trade-off between wood decay and parasitism from the genome of a fungal forest pathogen.</title>
        <authorList>
            <person name="Olson A."/>
            <person name="Aerts A."/>
            <person name="Asiegbu F."/>
            <person name="Belbahri L."/>
            <person name="Bouzid O."/>
            <person name="Broberg A."/>
            <person name="Canback B."/>
            <person name="Coutinho P.M."/>
            <person name="Cullen D."/>
            <person name="Dalman K."/>
            <person name="Deflorio G."/>
            <person name="van Diepen L.T."/>
            <person name="Dunand C."/>
            <person name="Duplessis S."/>
            <person name="Durling M."/>
            <person name="Gonthier P."/>
            <person name="Grimwood J."/>
            <person name="Fossdal C.G."/>
            <person name="Hansson D."/>
            <person name="Henrissat B."/>
            <person name="Hietala A."/>
            <person name="Himmelstrand K."/>
            <person name="Hoffmeister D."/>
            <person name="Hogberg N."/>
            <person name="James T.Y."/>
            <person name="Karlsson M."/>
            <person name="Kohler A."/>
            <person name="Kues U."/>
            <person name="Lee Y.H."/>
            <person name="Lin Y.C."/>
            <person name="Lind M."/>
            <person name="Lindquist E."/>
            <person name="Lombard V."/>
            <person name="Lucas S."/>
            <person name="Lunden K."/>
            <person name="Morin E."/>
            <person name="Murat C."/>
            <person name="Park J."/>
            <person name="Raffaello T."/>
            <person name="Rouze P."/>
            <person name="Salamov A."/>
            <person name="Schmutz J."/>
            <person name="Solheim H."/>
            <person name="Stahlberg J."/>
            <person name="Velez H."/>
            <person name="de Vries R.P."/>
            <person name="Wiebenga A."/>
            <person name="Woodward S."/>
            <person name="Yakovlev I."/>
            <person name="Garbelotto M."/>
            <person name="Martin F."/>
            <person name="Grigoriev I.V."/>
            <person name="Stenlid J."/>
        </authorList>
    </citation>
    <scope>NUCLEOTIDE SEQUENCE [LARGE SCALE GENOMIC DNA]</scope>
    <source>
        <strain evidence="2 3">TC 32-1</strain>
    </source>
</reference>
<organism evidence="2 3">
    <name type="scientific">Heterobasidion irregulare (strain TC 32-1)</name>
    <dbReference type="NCBI Taxonomy" id="747525"/>
    <lineage>
        <taxon>Eukaryota</taxon>
        <taxon>Fungi</taxon>
        <taxon>Dikarya</taxon>
        <taxon>Basidiomycota</taxon>
        <taxon>Agaricomycotina</taxon>
        <taxon>Agaricomycetes</taxon>
        <taxon>Russulales</taxon>
        <taxon>Bondarzewiaceae</taxon>
        <taxon>Heterobasidion</taxon>
        <taxon>Heterobasidion annosum species complex</taxon>
    </lineage>
</organism>
<name>W4KE94_HETIT</name>
<dbReference type="Proteomes" id="UP000030671">
    <property type="component" value="Unassembled WGS sequence"/>
</dbReference>
<dbReference type="AlphaFoldDB" id="W4KE94"/>
<dbReference type="EMBL" id="KI925456">
    <property type="protein sequence ID" value="ETW84064.1"/>
    <property type="molecule type" value="Genomic_DNA"/>
</dbReference>
<feature type="region of interest" description="Disordered" evidence="1">
    <location>
        <begin position="120"/>
        <end position="143"/>
    </location>
</feature>